<organism evidence="4 5">
    <name type="scientific">Streptomyces lanatus</name>
    <dbReference type="NCBI Taxonomy" id="66900"/>
    <lineage>
        <taxon>Bacteria</taxon>
        <taxon>Bacillati</taxon>
        <taxon>Actinomycetota</taxon>
        <taxon>Actinomycetes</taxon>
        <taxon>Kitasatosporales</taxon>
        <taxon>Streptomycetaceae</taxon>
        <taxon>Streptomyces</taxon>
    </lineage>
</organism>
<dbReference type="EMBL" id="JBEPFB010000009">
    <property type="protein sequence ID" value="MER7375085.1"/>
    <property type="molecule type" value="Genomic_DNA"/>
</dbReference>
<feature type="repeat" description="ANK" evidence="3">
    <location>
        <begin position="85"/>
        <end position="117"/>
    </location>
</feature>
<dbReference type="SMART" id="SM00248">
    <property type="entry name" value="ANK"/>
    <property type="match status" value="5"/>
</dbReference>
<accession>A0ABV1XUI9</accession>
<evidence type="ECO:0000313" key="4">
    <source>
        <dbReference type="EMBL" id="MER7375085.1"/>
    </source>
</evidence>
<sequence>MLIETTSPLAHAVVEAIRTGHVAALQDLLTAHPGLATARVGNLKTARTLLHLATDWPGHLPDGPLTVATLVTAGADVNARFTGAHRETPLHWAASCDDVRVLDALLDLGADIEADGGVIGDGTPLADAVAFGQWTCARRLVERGARTTLWQAAALGETDRVAACFASDADPPGAEEITAALWCACHGGQHDMADYLLRRGGYLNWIGYDRLTALDAARREGHDTLAGWLREQGAKSAEELL</sequence>
<dbReference type="InterPro" id="IPR036770">
    <property type="entry name" value="Ankyrin_rpt-contain_sf"/>
</dbReference>
<name>A0ABV1XUI9_9ACTN</name>
<evidence type="ECO:0000256" key="3">
    <source>
        <dbReference type="PROSITE-ProRule" id="PRU00023"/>
    </source>
</evidence>
<keyword evidence="5" id="KW-1185">Reference proteome</keyword>
<dbReference type="SUPFAM" id="SSF48403">
    <property type="entry name" value="Ankyrin repeat"/>
    <property type="match status" value="1"/>
</dbReference>
<dbReference type="Pfam" id="PF12796">
    <property type="entry name" value="Ank_2"/>
    <property type="match status" value="1"/>
</dbReference>
<protein>
    <submittedName>
        <fullName evidence="4">Ankyrin repeat domain-containing protein</fullName>
    </submittedName>
</protein>
<dbReference type="RefSeq" id="WP_190072080.1">
    <property type="nucleotide sequence ID" value="NZ_BNBM01000009.1"/>
</dbReference>
<evidence type="ECO:0000256" key="1">
    <source>
        <dbReference type="ARBA" id="ARBA00022737"/>
    </source>
</evidence>
<dbReference type="PANTHER" id="PTHR24171">
    <property type="entry name" value="ANKYRIN REPEAT DOMAIN-CONTAINING PROTEIN 39-RELATED"/>
    <property type="match status" value="1"/>
</dbReference>
<evidence type="ECO:0000313" key="5">
    <source>
        <dbReference type="Proteomes" id="UP001486207"/>
    </source>
</evidence>
<dbReference type="PROSITE" id="PS50297">
    <property type="entry name" value="ANK_REP_REGION"/>
    <property type="match status" value="1"/>
</dbReference>
<proteinExistence type="predicted"/>
<keyword evidence="2 3" id="KW-0040">ANK repeat</keyword>
<dbReference type="Proteomes" id="UP001486207">
    <property type="component" value="Unassembled WGS sequence"/>
</dbReference>
<dbReference type="PROSITE" id="PS50088">
    <property type="entry name" value="ANK_REPEAT"/>
    <property type="match status" value="1"/>
</dbReference>
<reference evidence="4 5" key="1">
    <citation type="submission" date="2024-06" db="EMBL/GenBank/DDBJ databases">
        <title>The Natural Products Discovery Center: Release of the First 8490 Sequenced Strains for Exploring Actinobacteria Biosynthetic Diversity.</title>
        <authorList>
            <person name="Kalkreuter E."/>
            <person name="Kautsar S.A."/>
            <person name="Yang D."/>
            <person name="Bader C.D."/>
            <person name="Teijaro C.N."/>
            <person name="Fluegel L."/>
            <person name="Davis C.M."/>
            <person name="Simpson J.R."/>
            <person name="Lauterbach L."/>
            <person name="Steele A.D."/>
            <person name="Gui C."/>
            <person name="Meng S."/>
            <person name="Li G."/>
            <person name="Viehrig K."/>
            <person name="Ye F."/>
            <person name="Su P."/>
            <person name="Kiefer A.F."/>
            <person name="Nichols A."/>
            <person name="Cepeda A.J."/>
            <person name="Yan W."/>
            <person name="Fan B."/>
            <person name="Jiang Y."/>
            <person name="Adhikari A."/>
            <person name="Zheng C.-J."/>
            <person name="Schuster L."/>
            <person name="Cowan T.M."/>
            <person name="Smanski M.J."/>
            <person name="Chevrette M.G."/>
            <person name="De Carvalho L.P.S."/>
            <person name="Shen B."/>
        </authorList>
    </citation>
    <scope>NUCLEOTIDE SEQUENCE [LARGE SCALE GENOMIC DNA]</scope>
    <source>
        <strain evidence="4 5">NPDC000155</strain>
    </source>
</reference>
<keyword evidence="1" id="KW-0677">Repeat</keyword>
<gene>
    <name evidence="4" type="ORF">ABT384_20860</name>
</gene>
<dbReference type="InterPro" id="IPR002110">
    <property type="entry name" value="Ankyrin_rpt"/>
</dbReference>
<comment type="caution">
    <text evidence="4">The sequence shown here is derived from an EMBL/GenBank/DDBJ whole genome shotgun (WGS) entry which is preliminary data.</text>
</comment>
<evidence type="ECO:0000256" key="2">
    <source>
        <dbReference type="ARBA" id="ARBA00023043"/>
    </source>
</evidence>
<dbReference type="Gene3D" id="1.25.40.20">
    <property type="entry name" value="Ankyrin repeat-containing domain"/>
    <property type="match status" value="2"/>
</dbReference>